<comment type="subcellular location">
    <subcellularLocation>
        <location evidence="1">Golgi apparatus membrane</location>
        <topology evidence="1">Single-pass type II membrane protein</topology>
    </subcellularLocation>
</comment>
<keyword evidence="5" id="KW-0735">Signal-anchor</keyword>
<evidence type="ECO:0000313" key="11">
    <source>
        <dbReference type="EMBL" id="KAK2708450.1"/>
    </source>
</evidence>
<dbReference type="GO" id="GO:0009247">
    <property type="term" value="P:glycolipid biosynthetic process"/>
    <property type="evidence" value="ECO:0007669"/>
    <property type="project" value="InterPro"/>
</dbReference>
<evidence type="ECO:0000256" key="8">
    <source>
        <dbReference type="ARBA" id="ARBA00023136"/>
    </source>
</evidence>
<dbReference type="EMBL" id="JAVRJZ010000018">
    <property type="protein sequence ID" value="KAK2708450.1"/>
    <property type="molecule type" value="Genomic_DNA"/>
</dbReference>
<sequence>MKRNTFLMLLITWVVGFVTVFQWRIQDRAGNEEFSLTDDGRILVPIAAFTEKTCEPKQKIGFLKMHKCASTTLQNIFLRYAHINDLNVILPLRRWNYLGSPELFSLKLVNDTPWHHLGYDIMALHTRWDHSAVKQALGGDPIFVTIIREPVDLFESLYSYYSLYSFFEKTNLYEFLDKLEDEKFKRKNDRFVGKIGRNQMLFDLGFPVKDFGKEDKLKDFVDGVERKFDLVMIKEKMEESIVLLKHLLCWEYKDLVYLKLNSRAQNEKKKLSVNQADKLRKWLKADNYLYMKLRAVFDRKVEQFGYKKMEEEKKKLSSVTKQIMEGCLSGKKKPAGENLIQEMRKSAGCRLFALDEYSFLDEIKIAQWKRADKKELQSVGSR</sequence>
<dbReference type="Pfam" id="PF06990">
    <property type="entry name" value="Gal-3-0_sulfotr"/>
    <property type="match status" value="1"/>
</dbReference>
<evidence type="ECO:0000256" key="2">
    <source>
        <dbReference type="ARBA" id="ARBA00008124"/>
    </source>
</evidence>
<dbReference type="AlphaFoldDB" id="A0AA88L5A6"/>
<dbReference type="Proteomes" id="UP001187531">
    <property type="component" value="Unassembled WGS sequence"/>
</dbReference>
<evidence type="ECO:0000256" key="3">
    <source>
        <dbReference type="ARBA" id="ARBA00022679"/>
    </source>
</evidence>
<keyword evidence="3" id="KW-0808">Transferase</keyword>
<dbReference type="Gene3D" id="3.40.50.300">
    <property type="entry name" value="P-loop containing nucleotide triphosphate hydrolases"/>
    <property type="match status" value="1"/>
</dbReference>
<dbReference type="PANTHER" id="PTHR14647:SF87">
    <property type="entry name" value="PUTATIVE-RELATED"/>
    <property type="match status" value="1"/>
</dbReference>
<evidence type="ECO:0000256" key="7">
    <source>
        <dbReference type="ARBA" id="ARBA00023034"/>
    </source>
</evidence>
<keyword evidence="9" id="KW-0325">Glycoprotein</keyword>
<dbReference type="GO" id="GO:0001733">
    <property type="term" value="F:galactosylceramide sulfotransferase activity"/>
    <property type="evidence" value="ECO:0007669"/>
    <property type="project" value="InterPro"/>
</dbReference>
<dbReference type="InterPro" id="IPR027417">
    <property type="entry name" value="P-loop_NTPase"/>
</dbReference>
<evidence type="ECO:0000256" key="5">
    <source>
        <dbReference type="ARBA" id="ARBA00022968"/>
    </source>
</evidence>
<reference evidence="11" key="1">
    <citation type="submission" date="2023-07" db="EMBL/GenBank/DDBJ databases">
        <title>Chromosome-level genome assembly of Artemia franciscana.</title>
        <authorList>
            <person name="Jo E."/>
        </authorList>
    </citation>
    <scope>NUCLEOTIDE SEQUENCE</scope>
    <source>
        <tissue evidence="11">Whole body</tissue>
    </source>
</reference>
<keyword evidence="4" id="KW-0812">Transmembrane</keyword>
<gene>
    <name evidence="11" type="ORF">QYM36_014154</name>
</gene>
<evidence type="ECO:0000256" key="9">
    <source>
        <dbReference type="ARBA" id="ARBA00023180"/>
    </source>
</evidence>
<keyword evidence="6" id="KW-1133">Transmembrane helix</keyword>
<protein>
    <recommendedName>
        <fullName evidence="13">Galactosylceramide sulfotransferase-like</fullName>
    </recommendedName>
</protein>
<dbReference type="SUPFAM" id="SSF52540">
    <property type="entry name" value="P-loop containing nucleoside triphosphate hydrolases"/>
    <property type="match status" value="1"/>
</dbReference>
<feature type="signal peptide" evidence="10">
    <location>
        <begin position="1"/>
        <end position="16"/>
    </location>
</feature>
<dbReference type="GO" id="GO:0000139">
    <property type="term" value="C:Golgi membrane"/>
    <property type="evidence" value="ECO:0007669"/>
    <property type="project" value="UniProtKB-SubCell"/>
</dbReference>
<organism evidence="11 12">
    <name type="scientific">Artemia franciscana</name>
    <name type="common">Brine shrimp</name>
    <name type="synonym">Artemia sanfranciscana</name>
    <dbReference type="NCBI Taxonomy" id="6661"/>
    <lineage>
        <taxon>Eukaryota</taxon>
        <taxon>Metazoa</taxon>
        <taxon>Ecdysozoa</taxon>
        <taxon>Arthropoda</taxon>
        <taxon>Crustacea</taxon>
        <taxon>Branchiopoda</taxon>
        <taxon>Anostraca</taxon>
        <taxon>Artemiidae</taxon>
        <taxon>Artemia</taxon>
    </lineage>
</organism>
<evidence type="ECO:0000256" key="4">
    <source>
        <dbReference type="ARBA" id="ARBA00022692"/>
    </source>
</evidence>
<keyword evidence="7" id="KW-0333">Golgi apparatus</keyword>
<comment type="caution">
    <text evidence="11">The sequence shown here is derived from an EMBL/GenBank/DDBJ whole genome shotgun (WGS) entry which is preliminary data.</text>
</comment>
<evidence type="ECO:0000313" key="12">
    <source>
        <dbReference type="Proteomes" id="UP001187531"/>
    </source>
</evidence>
<accession>A0AA88L5A6</accession>
<keyword evidence="10" id="KW-0732">Signal</keyword>
<evidence type="ECO:0000256" key="10">
    <source>
        <dbReference type="SAM" id="SignalP"/>
    </source>
</evidence>
<evidence type="ECO:0000256" key="6">
    <source>
        <dbReference type="ARBA" id="ARBA00022989"/>
    </source>
</evidence>
<evidence type="ECO:0008006" key="13">
    <source>
        <dbReference type="Google" id="ProtNLM"/>
    </source>
</evidence>
<name>A0AA88L5A6_ARTSF</name>
<keyword evidence="8" id="KW-0472">Membrane</keyword>
<proteinExistence type="inferred from homology"/>
<keyword evidence="12" id="KW-1185">Reference proteome</keyword>
<dbReference type="InterPro" id="IPR009729">
    <property type="entry name" value="Gal-3-0_sulfotransfrase"/>
</dbReference>
<feature type="chain" id="PRO_5041708526" description="Galactosylceramide sulfotransferase-like" evidence="10">
    <location>
        <begin position="17"/>
        <end position="382"/>
    </location>
</feature>
<comment type="similarity">
    <text evidence="2">Belongs to the galactose-3-O-sulfotransferase family.</text>
</comment>
<evidence type="ECO:0000256" key="1">
    <source>
        <dbReference type="ARBA" id="ARBA00004323"/>
    </source>
</evidence>
<dbReference type="PANTHER" id="PTHR14647">
    <property type="entry name" value="GALACTOSE-3-O-SULFOTRANSFERASE"/>
    <property type="match status" value="1"/>
</dbReference>